<evidence type="ECO:0000256" key="1">
    <source>
        <dbReference type="SAM" id="MobiDB-lite"/>
    </source>
</evidence>
<dbReference type="Proteomes" id="UP001595945">
    <property type="component" value="Unassembled WGS sequence"/>
</dbReference>
<feature type="compositionally biased region" description="Polar residues" evidence="1">
    <location>
        <begin position="165"/>
        <end position="178"/>
    </location>
</feature>
<dbReference type="EMBL" id="JBHSHT010000001">
    <property type="protein sequence ID" value="MFC4824916.1"/>
    <property type="molecule type" value="Genomic_DNA"/>
</dbReference>
<comment type="caution">
    <text evidence="2">The sequence shown here is derived from an EMBL/GenBank/DDBJ whole genome shotgun (WGS) entry which is preliminary data.</text>
</comment>
<dbReference type="AlphaFoldDB" id="A0ABD5Q3W9"/>
<evidence type="ECO:0000313" key="2">
    <source>
        <dbReference type="EMBL" id="MFC4824916.1"/>
    </source>
</evidence>
<dbReference type="RefSeq" id="WP_254269372.1">
    <property type="nucleotide sequence ID" value="NZ_CP100400.1"/>
</dbReference>
<feature type="compositionally biased region" description="Low complexity" evidence="1">
    <location>
        <begin position="36"/>
        <end position="59"/>
    </location>
</feature>
<dbReference type="GeneID" id="73044383"/>
<keyword evidence="3" id="KW-1185">Reference proteome</keyword>
<evidence type="ECO:0000313" key="3">
    <source>
        <dbReference type="Proteomes" id="UP001595945"/>
    </source>
</evidence>
<reference evidence="2 3" key="1">
    <citation type="journal article" date="2019" name="Int. J. Syst. Evol. Microbiol.">
        <title>The Global Catalogue of Microorganisms (GCM) 10K type strain sequencing project: providing services to taxonomists for standard genome sequencing and annotation.</title>
        <authorList>
            <consortium name="The Broad Institute Genomics Platform"/>
            <consortium name="The Broad Institute Genome Sequencing Center for Infectious Disease"/>
            <person name="Wu L."/>
            <person name="Ma J."/>
        </authorList>
    </citation>
    <scope>NUCLEOTIDE SEQUENCE [LARGE SCALE GENOMIC DNA]</scope>
    <source>
        <strain evidence="2 3">XZYJ18</strain>
    </source>
</reference>
<feature type="region of interest" description="Disordered" evidence="1">
    <location>
        <begin position="152"/>
        <end position="178"/>
    </location>
</feature>
<proteinExistence type="predicted"/>
<accession>A0ABD5Q3W9</accession>
<feature type="region of interest" description="Disordered" evidence="1">
    <location>
        <begin position="36"/>
        <end position="77"/>
    </location>
</feature>
<sequence length="178" mass="18874">MTDTPGETRRERGDRSWRLTSIVAALLLLTAGCTAGPSATSTSTAPPTADSATATSTAPDGPPTDDGENATKRHPSLDSRLVRLLNATDRSAYAARNGLTFRNGSVLVIVELRQNRTLPAGFTEDVRTRHGRLVQASVPASTLRSLADHANVSYVRPPRQPVTEAPSQETPGNDTTNS</sequence>
<name>A0ABD5Q3W9_9EURY</name>
<organism evidence="2 3">
    <name type="scientific">Halorussus aquaticus</name>
    <dbReference type="NCBI Taxonomy" id="2953748"/>
    <lineage>
        <taxon>Archaea</taxon>
        <taxon>Methanobacteriati</taxon>
        <taxon>Methanobacteriota</taxon>
        <taxon>Stenosarchaea group</taxon>
        <taxon>Halobacteria</taxon>
        <taxon>Halobacteriales</taxon>
        <taxon>Haladaptataceae</taxon>
        <taxon>Halorussus</taxon>
    </lineage>
</organism>
<gene>
    <name evidence="2" type="ORF">ACFO9K_11665</name>
</gene>
<protein>
    <submittedName>
        <fullName evidence="2">Uncharacterized protein</fullName>
    </submittedName>
</protein>